<feature type="region of interest" description="Disordered" evidence="14">
    <location>
        <begin position="508"/>
        <end position="528"/>
    </location>
</feature>
<proteinExistence type="inferred from homology"/>
<dbReference type="Gene3D" id="1.10.10.10">
    <property type="entry name" value="Winged helix-like DNA-binding domain superfamily/Winged helix DNA-binding domain"/>
    <property type="match status" value="1"/>
</dbReference>
<protein>
    <submittedName>
        <fullName evidence="17">DNA translocase FtsK</fullName>
    </submittedName>
</protein>
<name>A0A4U8UB52_9HELI</name>
<feature type="compositionally biased region" description="Polar residues" evidence="14">
    <location>
        <begin position="718"/>
        <end position="746"/>
    </location>
</feature>
<evidence type="ECO:0000256" key="12">
    <source>
        <dbReference type="ARBA" id="ARBA00023306"/>
    </source>
</evidence>
<reference evidence="17 18" key="1">
    <citation type="journal article" date="2014" name="Genome Announc.">
        <title>Draft genome sequences of eight enterohepatic helicobacter species isolated from both laboratory and wild rodents.</title>
        <authorList>
            <person name="Sheh A."/>
            <person name="Shen Z."/>
            <person name="Fox J.G."/>
        </authorList>
    </citation>
    <scope>NUCLEOTIDE SEQUENCE [LARGE SCALE GENOMIC DNA]</scope>
    <source>
        <strain evidence="17 18">ATCC 49320</strain>
    </source>
</reference>
<comment type="caution">
    <text evidence="17">The sequence shown here is derived from an EMBL/GenBank/DDBJ whole genome shotgun (WGS) entry which is preliminary data.</text>
</comment>
<dbReference type="Pfam" id="PF17854">
    <property type="entry name" value="FtsK_alpha"/>
    <property type="match status" value="1"/>
</dbReference>
<dbReference type="PROSITE" id="PS50901">
    <property type="entry name" value="FTSK"/>
    <property type="match status" value="1"/>
</dbReference>
<feature type="transmembrane region" description="Helical" evidence="15">
    <location>
        <begin position="45"/>
        <end position="65"/>
    </location>
</feature>
<comment type="subcellular location">
    <subcellularLocation>
        <location evidence="1">Cell membrane</location>
        <topology evidence="1">Multi-pass membrane protein</topology>
    </subcellularLocation>
</comment>
<feature type="compositionally biased region" description="Polar residues" evidence="14">
    <location>
        <begin position="776"/>
        <end position="795"/>
    </location>
</feature>
<feature type="region of interest" description="Disordered" evidence="14">
    <location>
        <begin position="244"/>
        <end position="274"/>
    </location>
</feature>
<feature type="domain" description="FtsK" evidence="16">
    <location>
        <begin position="1227"/>
        <end position="1413"/>
    </location>
</feature>
<dbReference type="PANTHER" id="PTHR22683">
    <property type="entry name" value="SPORULATION PROTEIN RELATED"/>
    <property type="match status" value="1"/>
</dbReference>
<dbReference type="InterPro" id="IPR002543">
    <property type="entry name" value="FtsK_dom"/>
</dbReference>
<evidence type="ECO:0000256" key="14">
    <source>
        <dbReference type="SAM" id="MobiDB-lite"/>
    </source>
</evidence>
<evidence type="ECO:0000259" key="16">
    <source>
        <dbReference type="PROSITE" id="PS50901"/>
    </source>
</evidence>
<keyword evidence="3" id="KW-1003">Cell membrane</keyword>
<comment type="similarity">
    <text evidence="2">Belongs to the FtsK/SpoIIIE/SftA family.</text>
</comment>
<feature type="region of interest" description="Disordered" evidence="14">
    <location>
        <begin position="771"/>
        <end position="795"/>
    </location>
</feature>
<keyword evidence="7" id="KW-0159">Chromosome partition</keyword>
<evidence type="ECO:0000256" key="5">
    <source>
        <dbReference type="ARBA" id="ARBA00022692"/>
    </source>
</evidence>
<gene>
    <name evidence="17" type="ORF">LS79_001205</name>
</gene>
<keyword evidence="11 15" id="KW-0472">Membrane</keyword>
<keyword evidence="9 15" id="KW-1133">Transmembrane helix</keyword>
<dbReference type="InterPro" id="IPR036388">
    <property type="entry name" value="WH-like_DNA-bd_sf"/>
</dbReference>
<dbReference type="Proteomes" id="UP000029857">
    <property type="component" value="Unassembled WGS sequence"/>
</dbReference>
<organism evidence="17 18">
    <name type="scientific">Helicobacter bilis</name>
    <dbReference type="NCBI Taxonomy" id="37372"/>
    <lineage>
        <taxon>Bacteria</taxon>
        <taxon>Pseudomonadati</taxon>
        <taxon>Campylobacterota</taxon>
        <taxon>Epsilonproteobacteria</taxon>
        <taxon>Campylobacterales</taxon>
        <taxon>Helicobacteraceae</taxon>
        <taxon>Helicobacter</taxon>
    </lineage>
</organism>
<dbReference type="CDD" id="cd01127">
    <property type="entry name" value="TrwB_TraG_TraD_VirD4"/>
    <property type="match status" value="1"/>
</dbReference>
<feature type="transmembrane region" description="Helical" evidence="15">
    <location>
        <begin position="140"/>
        <end position="160"/>
    </location>
</feature>
<evidence type="ECO:0000313" key="17">
    <source>
        <dbReference type="EMBL" id="TLE12030.1"/>
    </source>
</evidence>
<accession>A0A4U8UB52</accession>
<evidence type="ECO:0000256" key="11">
    <source>
        <dbReference type="ARBA" id="ARBA00023136"/>
    </source>
</evidence>
<keyword evidence="4" id="KW-0132">Cell division</keyword>
<evidence type="ECO:0000256" key="8">
    <source>
        <dbReference type="ARBA" id="ARBA00022840"/>
    </source>
</evidence>
<keyword evidence="8 13" id="KW-0067">ATP-binding</keyword>
<dbReference type="EMBL" id="JRPJ02000002">
    <property type="protein sequence ID" value="TLE12030.1"/>
    <property type="molecule type" value="Genomic_DNA"/>
</dbReference>
<dbReference type="InterPro" id="IPR036390">
    <property type="entry name" value="WH_DNA-bd_sf"/>
</dbReference>
<feature type="region of interest" description="Disordered" evidence="14">
    <location>
        <begin position="716"/>
        <end position="751"/>
    </location>
</feature>
<dbReference type="Gene3D" id="3.40.50.300">
    <property type="entry name" value="P-loop containing nucleotide triphosphate hydrolases"/>
    <property type="match status" value="1"/>
</dbReference>
<keyword evidence="12" id="KW-0131">Cell cycle</keyword>
<evidence type="ECO:0000256" key="4">
    <source>
        <dbReference type="ARBA" id="ARBA00022618"/>
    </source>
</evidence>
<keyword evidence="5 15" id="KW-0812">Transmembrane</keyword>
<evidence type="ECO:0000256" key="13">
    <source>
        <dbReference type="PROSITE-ProRule" id="PRU00289"/>
    </source>
</evidence>
<dbReference type="Gene3D" id="3.30.980.40">
    <property type="match status" value="1"/>
</dbReference>
<feature type="transmembrane region" description="Helical" evidence="15">
    <location>
        <begin position="109"/>
        <end position="133"/>
    </location>
</feature>
<evidence type="ECO:0000313" key="18">
    <source>
        <dbReference type="Proteomes" id="UP000029857"/>
    </source>
</evidence>
<dbReference type="InterPro" id="IPR050206">
    <property type="entry name" value="FtsK/SpoIIIE/SftA"/>
</dbReference>
<dbReference type="Pfam" id="PF01580">
    <property type="entry name" value="FtsK_SpoIIIE"/>
    <property type="match status" value="1"/>
</dbReference>
<sequence>MLYLWLATIFGYTPPDAALSGAAVSNSFFKIGGFGNSFANFNRGMFGYLAYIYLPLLLLPIYRLHDDTSYSFRKIQLSFAYLLLFIGLLLLQSLVFHSGQFGNYLQEVLTPYIGLFGVAILTFICISTALLLIAERTATFILGYLGGSLQMAYSATSNFAKRMFQQLKSKYTDFKLDSIQREKRKIVNQELSEKATTTKSKYIDREPLLETALDEYPRTNTNNGYTDTNMQNLAKNENLAHNKDMQSSNTQTTNKQEAPQDSKEFSIQVKPSNNINTTQTLSYQQYDDSNISPITHTPRTQMKNNDEELLRRFQKANLYPKQKDQQAFHTDSPMTFRLKQEMSEANPLESFAKTQPPKIIPTIDDWQTTDIPPREVKTTNLIKPKTQEREQPKTETFSIKEGVTIRDNAIPTTPKVLESSKEDNIAQMQPKTITQESPTIRIKEPEIKDSTYTHLNTPKLEINPNQQHTKQKKTIKIQAINTPKIEQMPAQANYKTLDMSFTQKEYKTTNPSINESTTTLSQPNSTGFNQTTQEITNLNQTQITESHLNVAQTLESQHIDYTSQQYDLNTQTLQQNTLDSQPSKLVLQQDIPETNNLQDSPFITPLESTQNNIDYTETTTIIIPPLLDSNEDSIQYISEDSINDFRDEFRGDFNIQDSISKDSSINNSQDSIIIESIPQESTHSPDSTESNHTLQDDIREEIKEIFIEPLESLEAHAQSLSQSSQIDSKQTDSISTESNMLNSNKSDTIHIDSIPTESNVSNLNQIESSHTDSIDSLKTNSSIESKQAESIPQDSILIETTQIESNIQTQHTQDFEIKEITQENTEHVENIESSLTDSNLTKELKNKDYLQQSTMQDLEQHHTGSNITQEITPAQQNITINTYTPQMTHSHFPTHTNPTNYFTGIPTHSQAQPMNYIFDSTAHTQTSTIKPNVESGTIESNNQQFHNTESNLAQPNNTQSNEIENNTTQHNLAQSNNIESTHTNPTTQPIKIKLYDDTQTSRTITHKDIIQNNISTQTKDLTHSFTIKDSSPHIESKTTQITKSSDNENREDMIIRQIAQKKEEARQENSILIANHDTNIAHLAQSTNLPPFILPPLKLLQEPIAQDSIQDIELDSKIDKMLQIFNAHKIRGDIIATLTGPVVTTFEFRPETHVKVSKILSHKNDLARILKAKSIRIQAPIPGKDVIGIQIPNSKVETIYLREILHSQAFLDSKDPLTIALGKDISGTPIVANLAKLPHLLVAGTTGSGKSVGVNAIILSLLYRNDPDNLKLMMIDPKQVEFAPYEDLPHLITPIINAPNKAIKALQVATIEMDKRYELFSQIKVKNIASYNEKVSIKMPNFVIIIDELADLMITGGKEAEAFIARIAQMGRAAGMHLIIATQRSSVNVITGHIKANLPSRISYRVGSRIDSKVILDEMGAEDLLGNGDGLFTTTNGLMRIHAPWVSEQEVEHIVDFIKAQREPQYDESFLSETKPGAVSGDKFSGDGSLLDKAKEVMMQDNKTSISYLQRKLGIGYNKSASLVEALEKEGFLSPPNSKGERNILV</sequence>
<keyword evidence="6 13" id="KW-0547">Nucleotide-binding</keyword>
<feature type="compositionally biased region" description="Polar residues" evidence="14">
    <location>
        <begin position="245"/>
        <end position="257"/>
    </location>
</feature>
<dbReference type="GO" id="GO:0003677">
    <property type="term" value="F:DNA binding"/>
    <property type="evidence" value="ECO:0007669"/>
    <property type="project" value="UniProtKB-KW"/>
</dbReference>
<dbReference type="InterPro" id="IPR027417">
    <property type="entry name" value="P-loop_NTPase"/>
</dbReference>
<evidence type="ECO:0000256" key="1">
    <source>
        <dbReference type="ARBA" id="ARBA00004651"/>
    </source>
</evidence>
<dbReference type="InterPro" id="IPR041027">
    <property type="entry name" value="FtsK_alpha"/>
</dbReference>
<evidence type="ECO:0000256" key="2">
    <source>
        <dbReference type="ARBA" id="ARBA00006474"/>
    </source>
</evidence>
<dbReference type="SUPFAM" id="SSF46785">
    <property type="entry name" value="Winged helix' DNA-binding domain"/>
    <property type="match status" value="1"/>
</dbReference>
<evidence type="ECO:0000256" key="6">
    <source>
        <dbReference type="ARBA" id="ARBA00022741"/>
    </source>
</evidence>
<feature type="binding site" evidence="13">
    <location>
        <begin position="1244"/>
        <end position="1251"/>
    </location>
    <ligand>
        <name>ATP</name>
        <dbReference type="ChEBI" id="CHEBI:30616"/>
    </ligand>
</feature>
<evidence type="ECO:0000256" key="9">
    <source>
        <dbReference type="ARBA" id="ARBA00022989"/>
    </source>
</evidence>
<dbReference type="SUPFAM" id="SSF52540">
    <property type="entry name" value="P-loop containing nucleoside triphosphate hydrolases"/>
    <property type="match status" value="1"/>
</dbReference>
<dbReference type="InterPro" id="IPR018541">
    <property type="entry name" value="Ftsk_gamma"/>
</dbReference>
<dbReference type="GO" id="GO:0051301">
    <property type="term" value="P:cell division"/>
    <property type="evidence" value="ECO:0007669"/>
    <property type="project" value="UniProtKB-KW"/>
</dbReference>
<dbReference type="Pfam" id="PF09397">
    <property type="entry name" value="FtsK_gamma"/>
    <property type="match status" value="1"/>
</dbReference>
<dbReference type="GO" id="GO:0005524">
    <property type="term" value="F:ATP binding"/>
    <property type="evidence" value="ECO:0007669"/>
    <property type="project" value="UniProtKB-UniRule"/>
</dbReference>
<evidence type="ECO:0000256" key="15">
    <source>
        <dbReference type="SAM" id="Phobius"/>
    </source>
</evidence>
<dbReference type="PANTHER" id="PTHR22683:SF41">
    <property type="entry name" value="DNA TRANSLOCASE FTSK"/>
    <property type="match status" value="1"/>
</dbReference>
<evidence type="ECO:0000256" key="10">
    <source>
        <dbReference type="ARBA" id="ARBA00023125"/>
    </source>
</evidence>
<dbReference type="GO" id="GO:0005886">
    <property type="term" value="C:plasma membrane"/>
    <property type="evidence" value="ECO:0007669"/>
    <property type="project" value="UniProtKB-SubCell"/>
</dbReference>
<evidence type="ECO:0000256" key="3">
    <source>
        <dbReference type="ARBA" id="ARBA00022475"/>
    </source>
</evidence>
<evidence type="ECO:0000256" key="7">
    <source>
        <dbReference type="ARBA" id="ARBA00022829"/>
    </source>
</evidence>
<dbReference type="SMART" id="SM00843">
    <property type="entry name" value="Ftsk_gamma"/>
    <property type="match status" value="1"/>
</dbReference>
<dbReference type="GO" id="GO:0007059">
    <property type="term" value="P:chromosome segregation"/>
    <property type="evidence" value="ECO:0007669"/>
    <property type="project" value="UniProtKB-KW"/>
</dbReference>
<keyword evidence="10" id="KW-0238">DNA-binding</keyword>
<dbReference type="Pfam" id="PF13491">
    <property type="entry name" value="FtsK_4TM"/>
    <property type="match status" value="1"/>
</dbReference>
<dbReference type="InterPro" id="IPR025199">
    <property type="entry name" value="FtsK_4TM"/>
</dbReference>
<feature type="transmembrane region" description="Helical" evidence="15">
    <location>
        <begin position="77"/>
        <end position="97"/>
    </location>
</feature>